<evidence type="ECO:0000259" key="5">
    <source>
        <dbReference type="PROSITE" id="PS50090"/>
    </source>
</evidence>
<comment type="subcellular location">
    <subcellularLocation>
        <location evidence="1">Nucleus</location>
    </subcellularLocation>
</comment>
<evidence type="ECO:0000256" key="3">
    <source>
        <dbReference type="ARBA" id="ARBA00023125"/>
    </source>
</evidence>
<sequence>MARLPKSRWTPDEDIMLVSYIQEHGASNWSLVPGNAGLNRSGKSCRFRWMNHLRPGINRGKFTHHEEQIIIHYQALLGNRWADIAAHLPGRTDNGVKNYWHTHLKKKLDIVNGHVDEAMGDPIAAPVYQVSPIMVTVPAPNFAPGCEGFDYPSIARAPSFAPAPNACTRT</sequence>
<evidence type="ECO:0000256" key="1">
    <source>
        <dbReference type="ARBA" id="ARBA00004123"/>
    </source>
</evidence>
<dbReference type="PROSITE" id="PS51294">
    <property type="entry name" value="HTH_MYB"/>
    <property type="match status" value="2"/>
</dbReference>
<dbReference type="CDD" id="cd00167">
    <property type="entry name" value="SANT"/>
    <property type="match status" value="2"/>
</dbReference>
<organism evidence="7">
    <name type="scientific">Daucus carota subsp. sativus</name>
    <name type="common">Carrot</name>
    <dbReference type="NCBI Taxonomy" id="79200"/>
    <lineage>
        <taxon>Eukaryota</taxon>
        <taxon>Viridiplantae</taxon>
        <taxon>Streptophyta</taxon>
        <taxon>Embryophyta</taxon>
        <taxon>Tracheophyta</taxon>
        <taxon>Spermatophyta</taxon>
        <taxon>Magnoliopsida</taxon>
        <taxon>eudicotyledons</taxon>
        <taxon>Gunneridae</taxon>
        <taxon>Pentapetalae</taxon>
        <taxon>asterids</taxon>
        <taxon>campanulids</taxon>
        <taxon>Apiales</taxon>
        <taxon>Apiaceae</taxon>
        <taxon>Apioideae</taxon>
        <taxon>Scandiceae</taxon>
        <taxon>Daucinae</taxon>
        <taxon>Daucus</taxon>
        <taxon>Daucus sect. Daucus</taxon>
    </lineage>
</organism>
<dbReference type="InterPro" id="IPR001005">
    <property type="entry name" value="SANT/Myb"/>
</dbReference>
<dbReference type="FunFam" id="1.10.10.60:FF:000001">
    <property type="entry name" value="MYB-related transcription factor"/>
    <property type="match status" value="1"/>
</dbReference>
<evidence type="ECO:0000313" key="7">
    <source>
        <dbReference type="EMBL" id="KZM95870.1"/>
    </source>
</evidence>
<protein>
    <submittedName>
        <fullName evidence="7">Uncharacterized protein</fullName>
    </submittedName>
</protein>
<dbReference type="PROSITE" id="PS50090">
    <property type="entry name" value="MYB_LIKE"/>
    <property type="match status" value="2"/>
</dbReference>
<keyword evidence="3" id="KW-0238">DNA-binding</keyword>
<dbReference type="EMBL" id="LNRQ01000005">
    <property type="protein sequence ID" value="KZM95870.1"/>
    <property type="molecule type" value="Genomic_DNA"/>
</dbReference>
<dbReference type="SMART" id="SM00717">
    <property type="entry name" value="SANT"/>
    <property type="match status" value="2"/>
</dbReference>
<dbReference type="Pfam" id="PF00249">
    <property type="entry name" value="Myb_DNA-binding"/>
    <property type="match status" value="2"/>
</dbReference>
<reference evidence="7" key="1">
    <citation type="journal article" date="2016" name="Nat. Genet.">
        <title>A high-quality carrot genome assembly provides new insights into carotenoid accumulation and asterid genome evolution.</title>
        <authorList>
            <person name="Iorizzo M."/>
            <person name="Ellison S."/>
            <person name="Senalik D."/>
            <person name="Zeng P."/>
            <person name="Satapoomin P."/>
            <person name="Huang J."/>
            <person name="Bowman M."/>
            <person name="Iovene M."/>
            <person name="Sanseverino W."/>
            <person name="Cavagnaro P."/>
            <person name="Yildiz M."/>
            <person name="Macko-Podgorni A."/>
            <person name="Moranska E."/>
            <person name="Grzebelus E."/>
            <person name="Grzebelus D."/>
            <person name="Ashrafi H."/>
            <person name="Zheng Z."/>
            <person name="Cheng S."/>
            <person name="Spooner D."/>
            <person name="Van Deynze A."/>
            <person name="Simon P."/>
        </authorList>
    </citation>
    <scope>NUCLEOTIDE SEQUENCE [LARGE SCALE GENOMIC DNA]</scope>
    <source>
        <tissue evidence="7">Leaf</tissue>
    </source>
</reference>
<dbReference type="OMA" id="MAYVERN"/>
<dbReference type="GO" id="GO:0003677">
    <property type="term" value="F:DNA binding"/>
    <property type="evidence" value="ECO:0007669"/>
    <property type="project" value="UniProtKB-KW"/>
</dbReference>
<dbReference type="Gene3D" id="1.10.10.60">
    <property type="entry name" value="Homeodomain-like"/>
    <property type="match status" value="2"/>
</dbReference>
<dbReference type="SUPFAM" id="SSF46689">
    <property type="entry name" value="Homeodomain-like"/>
    <property type="match status" value="1"/>
</dbReference>
<dbReference type="InterPro" id="IPR015495">
    <property type="entry name" value="Myb_TF_plants"/>
</dbReference>
<evidence type="ECO:0000256" key="2">
    <source>
        <dbReference type="ARBA" id="ARBA00022737"/>
    </source>
</evidence>
<evidence type="ECO:0000256" key="4">
    <source>
        <dbReference type="ARBA" id="ARBA00023242"/>
    </source>
</evidence>
<dbReference type="InterPro" id="IPR017930">
    <property type="entry name" value="Myb_dom"/>
</dbReference>
<feature type="domain" description="Myb-like" evidence="5">
    <location>
        <begin position="54"/>
        <end position="104"/>
    </location>
</feature>
<accession>A0A162A5Y6</accession>
<feature type="domain" description="Myb-like" evidence="5">
    <location>
        <begin position="1"/>
        <end position="53"/>
    </location>
</feature>
<dbReference type="GO" id="GO:0005634">
    <property type="term" value="C:nucleus"/>
    <property type="evidence" value="ECO:0007669"/>
    <property type="project" value="UniProtKB-SubCell"/>
</dbReference>
<evidence type="ECO:0000259" key="6">
    <source>
        <dbReference type="PROSITE" id="PS51294"/>
    </source>
</evidence>
<feature type="domain" description="HTH myb-type" evidence="6">
    <location>
        <begin position="54"/>
        <end position="108"/>
    </location>
</feature>
<dbReference type="InterPro" id="IPR009057">
    <property type="entry name" value="Homeodomain-like_sf"/>
</dbReference>
<dbReference type="PANTHER" id="PTHR10641">
    <property type="entry name" value="MYB FAMILY TRANSCRIPTION FACTOR"/>
    <property type="match status" value="1"/>
</dbReference>
<dbReference type="AlphaFoldDB" id="A0A162A5Y6"/>
<name>A0A162A5Y6_DAUCS</name>
<proteinExistence type="predicted"/>
<gene>
    <name evidence="7" type="ORF">DCAR_019112</name>
</gene>
<feature type="domain" description="HTH myb-type" evidence="6">
    <location>
        <begin position="1"/>
        <end position="53"/>
    </location>
</feature>
<keyword evidence="4" id="KW-0539">Nucleus</keyword>
<comment type="caution">
    <text evidence="7">The sequence shown here is derived from an EMBL/GenBank/DDBJ whole genome shotgun (WGS) entry which is preliminary data.</text>
</comment>
<keyword evidence="2" id="KW-0677">Repeat</keyword>
<dbReference type="Gramene" id="KZM95870">
    <property type="protein sequence ID" value="KZM95870"/>
    <property type="gene ID" value="DCAR_019112"/>
</dbReference>
<dbReference type="PANTHER" id="PTHR10641:SF1290">
    <property type="entry name" value="MYB-RELATED PROTEIN 306-LIKE"/>
    <property type="match status" value="1"/>
</dbReference>